<evidence type="ECO:0000259" key="15">
    <source>
        <dbReference type="PROSITE" id="PS50219"/>
    </source>
</evidence>
<feature type="active site" description="Proton acceptor" evidence="10">
    <location>
        <position position="114"/>
    </location>
</feature>
<keyword evidence="13" id="KW-0812">Transmembrane</keyword>
<evidence type="ECO:0000313" key="17">
    <source>
        <dbReference type="Proteomes" id="UP000694565"/>
    </source>
</evidence>
<dbReference type="AlphaFoldDB" id="A0A8C2WS44"/>
<evidence type="ECO:0000256" key="11">
    <source>
        <dbReference type="PIRSR" id="PIRSR038172-2"/>
    </source>
</evidence>
<dbReference type="GeneTree" id="ENSGT00940000160308"/>
<evidence type="ECO:0000256" key="3">
    <source>
        <dbReference type="ARBA" id="ARBA00012513"/>
    </source>
</evidence>
<proteinExistence type="inferred from homology"/>
<keyword evidence="7 11" id="KW-0547">Nucleotide-binding</keyword>
<accession>A0A8C2WS44</accession>
<evidence type="ECO:0000256" key="8">
    <source>
        <dbReference type="ARBA" id="ARBA00022777"/>
    </source>
</evidence>
<feature type="binding site" evidence="11 12">
    <location>
        <position position="49"/>
    </location>
    <ligand>
        <name>ATP</name>
        <dbReference type="ChEBI" id="CHEBI:30616"/>
    </ligand>
</feature>
<evidence type="ECO:0000256" key="7">
    <source>
        <dbReference type="ARBA" id="ARBA00022741"/>
    </source>
</evidence>
<keyword evidence="8" id="KW-0418">Kinase</keyword>
<gene>
    <name evidence="16" type="primary">LOC117728100</name>
</gene>
<dbReference type="GO" id="GO:0005737">
    <property type="term" value="C:cytoplasm"/>
    <property type="evidence" value="ECO:0007669"/>
    <property type="project" value="TreeGrafter"/>
</dbReference>
<dbReference type="InterPro" id="IPR001180">
    <property type="entry name" value="CNH_dom"/>
</dbReference>
<dbReference type="PANTHER" id="PTHR48012">
    <property type="entry name" value="STERILE20-LIKE KINASE, ISOFORM B-RELATED"/>
    <property type="match status" value="1"/>
</dbReference>
<dbReference type="PANTHER" id="PTHR48012:SF15">
    <property type="entry name" value="MITOGEN-ACTIVATED PROTEIN KINASE KINASE KINASE KINASE 1"/>
    <property type="match status" value="1"/>
</dbReference>
<keyword evidence="6" id="KW-0808">Transferase</keyword>
<dbReference type="Gene3D" id="1.10.510.10">
    <property type="entry name" value="Transferase(Phosphotransferase) domain 1"/>
    <property type="match status" value="1"/>
</dbReference>
<dbReference type="PROSITE" id="PS50219">
    <property type="entry name" value="CNH"/>
    <property type="match status" value="1"/>
</dbReference>
<evidence type="ECO:0000313" key="16">
    <source>
        <dbReference type="Ensembl" id="ENSCLMP00005008515.1"/>
    </source>
</evidence>
<dbReference type="PROSITE" id="PS50011">
    <property type="entry name" value="PROTEIN_KINASE_DOM"/>
    <property type="match status" value="1"/>
</dbReference>
<keyword evidence="13" id="KW-1133">Transmembrane helix</keyword>
<organism evidence="16 17">
    <name type="scientific">Cyclopterus lumpus</name>
    <name type="common">Lumpsucker</name>
    <dbReference type="NCBI Taxonomy" id="8103"/>
    <lineage>
        <taxon>Eukaryota</taxon>
        <taxon>Metazoa</taxon>
        <taxon>Chordata</taxon>
        <taxon>Craniata</taxon>
        <taxon>Vertebrata</taxon>
        <taxon>Euteleostomi</taxon>
        <taxon>Actinopterygii</taxon>
        <taxon>Neopterygii</taxon>
        <taxon>Teleostei</taxon>
        <taxon>Neoteleostei</taxon>
        <taxon>Acanthomorphata</taxon>
        <taxon>Eupercaria</taxon>
        <taxon>Perciformes</taxon>
        <taxon>Cottioidei</taxon>
        <taxon>Cottales</taxon>
        <taxon>Cyclopteridae</taxon>
        <taxon>Cyclopterus</taxon>
    </lineage>
</organism>
<evidence type="ECO:0000256" key="10">
    <source>
        <dbReference type="PIRSR" id="PIRSR038172-1"/>
    </source>
</evidence>
<dbReference type="SUPFAM" id="SSF56112">
    <property type="entry name" value="Protein kinase-like (PK-like)"/>
    <property type="match status" value="1"/>
</dbReference>
<feature type="binding site" evidence="11">
    <location>
        <begin position="26"/>
        <end position="34"/>
    </location>
    <ligand>
        <name>ATP</name>
        <dbReference type="ChEBI" id="CHEBI:30616"/>
    </ligand>
</feature>
<reference evidence="16" key="2">
    <citation type="submission" date="2025-09" db="UniProtKB">
        <authorList>
            <consortium name="Ensembl"/>
        </authorList>
    </citation>
    <scope>IDENTIFICATION</scope>
</reference>
<dbReference type="Proteomes" id="UP000694565">
    <property type="component" value="Unplaced"/>
</dbReference>
<dbReference type="PIRSF" id="PIRSF038172">
    <property type="entry name" value="MAPKKKK"/>
    <property type="match status" value="1"/>
</dbReference>
<dbReference type="SMART" id="SM00036">
    <property type="entry name" value="CNH"/>
    <property type="match status" value="1"/>
</dbReference>
<protein>
    <recommendedName>
        <fullName evidence="3">non-specific serine/threonine protein kinase</fullName>
        <ecNumber evidence="3">2.7.11.1</ecNumber>
    </recommendedName>
</protein>
<reference evidence="16" key="1">
    <citation type="submission" date="2025-08" db="UniProtKB">
        <authorList>
            <consortium name="Ensembl"/>
        </authorList>
    </citation>
    <scope>IDENTIFICATION</scope>
</reference>
<evidence type="ECO:0000259" key="14">
    <source>
        <dbReference type="PROSITE" id="PS50011"/>
    </source>
</evidence>
<name>A0A8C2WS44_CYCLU</name>
<comment type="cofactor">
    <cofactor evidence="1">
        <name>Mg(2+)</name>
        <dbReference type="ChEBI" id="CHEBI:18420"/>
    </cofactor>
</comment>
<dbReference type="InterPro" id="IPR021160">
    <property type="entry name" value="MAPKKKK"/>
</dbReference>
<keyword evidence="5" id="KW-0597">Phosphoprotein</keyword>
<dbReference type="InterPro" id="IPR017441">
    <property type="entry name" value="Protein_kinase_ATP_BS"/>
</dbReference>
<dbReference type="Pfam" id="PF00780">
    <property type="entry name" value="CNH"/>
    <property type="match status" value="1"/>
</dbReference>
<dbReference type="InterPro" id="IPR050629">
    <property type="entry name" value="STE20/SPS1-PAK"/>
</dbReference>
<keyword evidence="4" id="KW-0723">Serine/threonine-protein kinase</keyword>
<feature type="transmembrane region" description="Helical" evidence="13">
    <location>
        <begin position="529"/>
        <end position="546"/>
    </location>
</feature>
<evidence type="ECO:0000256" key="2">
    <source>
        <dbReference type="ARBA" id="ARBA00008874"/>
    </source>
</evidence>
<dbReference type="GO" id="GO:0008349">
    <property type="term" value="F:MAP kinase kinase kinase kinase activity"/>
    <property type="evidence" value="ECO:0007669"/>
    <property type="project" value="InterPro"/>
</dbReference>
<sequence>MDFQHRAALDISTRNPQDDFEILQRVGGGTYGEVYKARSKENGELAAIKVIKMEAGEKFSLNVGIDNILWICMEFCGGGSLQDIYHVTGPLAEPQIAYICREMLQVNVLFFVKDIVVMMNFFCSLCYVADFGISAQITATLARRMSFIGTPYWMAPEVAAVEIKGGYNERCDIWSVGITAIELAELQPPMFDVHPLRVLFLMSKSSYQPPKLKDKAKWSSMFYNFVKAMLVRNPKKRPSASKMLSVSTAHILHAPLQLYMASVLNQIVTIDNRQLFLSVHMKTYFSGRHIIILHVYFKKIFHGCPLRINCSTTWENQATKDQHLILGAEEGIYTLNLSGPEATMELLYPGKCTWVYTINNVLMSVSGKSSQLHSHSLKELYEQARKDQRMVSLSTHRLLPRKCAVTCKIPDTKGCKTCSVADNTEQGCVFLCCGLEASVVLLQWYEPMRKFMLIKHFDFPLPNPLRVFETVTVPQQDYPLVCIGVSLGSNPNVPVVVEYINLNSNTSWFTNPGLGRLMLRHSSIIKCCLVYLCVLAARLFLALVFYK</sequence>
<evidence type="ECO:0000256" key="13">
    <source>
        <dbReference type="SAM" id="Phobius"/>
    </source>
</evidence>
<dbReference type="Ensembl" id="ENSCLMT00005009317.1">
    <property type="protein sequence ID" value="ENSCLMP00005008515.1"/>
    <property type="gene ID" value="ENSCLMG00005004901.1"/>
</dbReference>
<dbReference type="InterPro" id="IPR011009">
    <property type="entry name" value="Kinase-like_dom_sf"/>
</dbReference>
<dbReference type="InterPro" id="IPR000719">
    <property type="entry name" value="Prot_kinase_dom"/>
</dbReference>
<evidence type="ECO:0000256" key="6">
    <source>
        <dbReference type="ARBA" id="ARBA00022679"/>
    </source>
</evidence>
<comment type="similarity">
    <text evidence="2">Belongs to the protein kinase superfamily. STE Ser/Thr protein kinase family. STE20 subfamily.</text>
</comment>
<dbReference type="PROSITE" id="PS00107">
    <property type="entry name" value="PROTEIN_KINASE_ATP"/>
    <property type="match status" value="1"/>
</dbReference>
<dbReference type="GO" id="GO:0005524">
    <property type="term" value="F:ATP binding"/>
    <property type="evidence" value="ECO:0007669"/>
    <property type="project" value="UniProtKB-UniRule"/>
</dbReference>
<dbReference type="Pfam" id="PF00069">
    <property type="entry name" value="Pkinase"/>
    <property type="match status" value="1"/>
</dbReference>
<evidence type="ECO:0000256" key="1">
    <source>
        <dbReference type="ARBA" id="ARBA00001946"/>
    </source>
</evidence>
<evidence type="ECO:0000256" key="4">
    <source>
        <dbReference type="ARBA" id="ARBA00022527"/>
    </source>
</evidence>
<dbReference type="EC" id="2.7.11.1" evidence="3"/>
<keyword evidence="13" id="KW-0472">Membrane</keyword>
<evidence type="ECO:0000256" key="5">
    <source>
        <dbReference type="ARBA" id="ARBA00022553"/>
    </source>
</evidence>
<feature type="domain" description="CNH" evidence="15">
    <location>
        <begin position="305"/>
        <end position="547"/>
    </location>
</feature>
<evidence type="ECO:0000256" key="9">
    <source>
        <dbReference type="ARBA" id="ARBA00022840"/>
    </source>
</evidence>
<evidence type="ECO:0000256" key="12">
    <source>
        <dbReference type="PROSITE-ProRule" id="PRU10141"/>
    </source>
</evidence>
<keyword evidence="9 11" id="KW-0067">ATP-binding</keyword>
<feature type="domain" description="Protein kinase" evidence="14">
    <location>
        <begin position="20"/>
        <end position="256"/>
    </location>
</feature>
<keyword evidence="17" id="KW-1185">Reference proteome</keyword>